<dbReference type="RefSeq" id="WP_145194895.1">
    <property type="nucleotide sequence ID" value="NZ_CP036434.1"/>
</dbReference>
<dbReference type="SUPFAM" id="SSF53187">
    <property type="entry name" value="Zn-dependent exopeptidases"/>
    <property type="match status" value="1"/>
</dbReference>
<keyword evidence="12" id="KW-1185">Reference proteome</keyword>
<evidence type="ECO:0000313" key="12">
    <source>
        <dbReference type="Proteomes" id="UP000320390"/>
    </source>
</evidence>
<dbReference type="GO" id="GO:0006508">
    <property type="term" value="P:proteolysis"/>
    <property type="evidence" value="ECO:0007669"/>
    <property type="project" value="UniProtKB-KW"/>
</dbReference>
<feature type="region of interest" description="Disordered" evidence="8">
    <location>
        <begin position="807"/>
        <end position="843"/>
    </location>
</feature>
<evidence type="ECO:0000256" key="3">
    <source>
        <dbReference type="ARBA" id="ARBA00022670"/>
    </source>
</evidence>
<feature type="chain" id="PRO_5022048859" evidence="9">
    <location>
        <begin position="23"/>
        <end position="975"/>
    </location>
</feature>
<proteinExistence type="inferred from homology"/>
<keyword evidence="4" id="KW-0378">Hydrolase</keyword>
<evidence type="ECO:0000256" key="7">
    <source>
        <dbReference type="PROSITE-ProRule" id="PRU01379"/>
    </source>
</evidence>
<evidence type="ECO:0000256" key="4">
    <source>
        <dbReference type="ARBA" id="ARBA00022801"/>
    </source>
</evidence>
<dbReference type="GO" id="GO:0008270">
    <property type="term" value="F:zinc ion binding"/>
    <property type="evidence" value="ECO:0007669"/>
    <property type="project" value="InterPro"/>
</dbReference>
<dbReference type="PANTHER" id="PTHR11705:SF143">
    <property type="entry name" value="SLL0236 PROTEIN"/>
    <property type="match status" value="1"/>
</dbReference>
<organism evidence="11 12">
    <name type="scientific">Saltatorellus ferox</name>
    <dbReference type="NCBI Taxonomy" id="2528018"/>
    <lineage>
        <taxon>Bacteria</taxon>
        <taxon>Pseudomonadati</taxon>
        <taxon>Planctomycetota</taxon>
        <taxon>Planctomycetia</taxon>
        <taxon>Planctomycetia incertae sedis</taxon>
        <taxon>Saltatorellus</taxon>
    </lineage>
</organism>
<feature type="signal peptide" evidence="9">
    <location>
        <begin position="1"/>
        <end position="22"/>
    </location>
</feature>
<dbReference type="OrthoDB" id="9767214at2"/>
<feature type="domain" description="Peptidase M14" evidence="10">
    <location>
        <begin position="79"/>
        <end position="396"/>
    </location>
</feature>
<evidence type="ECO:0000256" key="6">
    <source>
        <dbReference type="ARBA" id="ARBA00023049"/>
    </source>
</evidence>
<dbReference type="Pfam" id="PF00246">
    <property type="entry name" value="Peptidase_M14"/>
    <property type="match status" value="1"/>
</dbReference>
<dbReference type="Gene3D" id="3.40.50.880">
    <property type="match status" value="1"/>
</dbReference>
<evidence type="ECO:0000256" key="5">
    <source>
        <dbReference type="ARBA" id="ARBA00022833"/>
    </source>
</evidence>
<dbReference type="SUPFAM" id="SSF52317">
    <property type="entry name" value="Class I glutamine amidotransferase-like"/>
    <property type="match status" value="1"/>
</dbReference>
<sequence length="975" mass="104995" precursor="true">MSFSPSFLPAIAGLSFAIVAQAAANPAAACQSPVLRPMVPIRFGDDAANEWTTPFFEGAEYDPAVTDPEELFGQPIGSRLASHAEILTMLRAMAATSDRVKLSSYGRTFEGRELVTVTITSPANHARMDEIRENARLLFDPRLASAEVVDGLAEGQPGVAWMGYGIHGDETSASEAAVPFVYHLAASTDDSVVAALERVVVVLDPCLNPDGRERIRSMVEQSAGYRANLDDGAMQRGRWPGGRGNHYLFDMNRDWMAGEAPETRGRWARLLELPPQLFVDAHEMSGLDTFLFYPQASPRNGYLPERLNHWQSLLAADAARVFDAFGWGYYTREWADALYPGYSDAWGSLTGAIGMLYEQGRTIGAPLQRESGEIVSYRETVHGQIAASLSNLMTFAQNKEAILGDYVAHRRLAMDPESKLGRRAFAVVPSRDVTRDARFLRALLGQGIEVQRADAAFEAKYVEGALGERDDTLEFPAGTWIVPAAQPQGALVRAYLDFDQRLDEEFLAKERASIERGQGSKIYDVTGWDLGRQFGVQGFWIDAPGVAATAAGPLVAPSGPVGDLASAYAWVADGDDSRSLAFAARAMELGAQVHVSDEDFRARGGSGALALPRGSFLLRRHENEAGIEAIVAQAAQESGAVVHGVSTGRSADEGPDLGGGHFQLLRRPRVALFSNTPVSRTDFGHVWSYLDQDLGVPVTLVDAQGDRRVDLDRYNVLIAPPGLGSILAERKDALVDWVRGGGTLIVIGSTAAAVAKEDSGLSENRRRRDVLEELDGYGWRAERERKAYEIAIDMVNLYGGAVDAADATAPQQDSAPGQAPGAAPAPESGTPDAEGPKAASPAAETLDEWRRQFSPEGVILRARMDPAAWITAGVGAHGDEEDQPLDLAVPFAGHTVLMPAVRPALRLASASELRLAGLLWPEARVRIADSAWLTVEPLGRGQVISFAASPVFRGSWRGTSRLFGNAVLIGPGMTD</sequence>
<evidence type="ECO:0000256" key="1">
    <source>
        <dbReference type="ARBA" id="ARBA00001947"/>
    </source>
</evidence>
<evidence type="ECO:0000256" key="2">
    <source>
        <dbReference type="ARBA" id="ARBA00005988"/>
    </source>
</evidence>
<keyword evidence="5" id="KW-0862">Zinc</keyword>
<dbReference type="PROSITE" id="PS52035">
    <property type="entry name" value="PEPTIDASE_M14"/>
    <property type="match status" value="1"/>
</dbReference>
<evidence type="ECO:0000259" key="10">
    <source>
        <dbReference type="PROSITE" id="PS52035"/>
    </source>
</evidence>
<dbReference type="EMBL" id="CP036434">
    <property type="protein sequence ID" value="QDV05494.1"/>
    <property type="molecule type" value="Genomic_DNA"/>
</dbReference>
<gene>
    <name evidence="11" type="ORF">Poly30_09920</name>
</gene>
<feature type="active site" description="Proton donor/acceptor" evidence="7">
    <location>
        <position position="370"/>
    </location>
</feature>
<evidence type="ECO:0000313" key="11">
    <source>
        <dbReference type="EMBL" id="QDV05494.1"/>
    </source>
</evidence>
<keyword evidence="6" id="KW-0482">Metalloprotease</keyword>
<reference evidence="11 12" key="1">
    <citation type="submission" date="2019-02" db="EMBL/GenBank/DDBJ databases">
        <title>Deep-cultivation of Planctomycetes and their phenomic and genomic characterization uncovers novel biology.</title>
        <authorList>
            <person name="Wiegand S."/>
            <person name="Jogler M."/>
            <person name="Boedeker C."/>
            <person name="Pinto D."/>
            <person name="Vollmers J."/>
            <person name="Rivas-Marin E."/>
            <person name="Kohn T."/>
            <person name="Peeters S.H."/>
            <person name="Heuer A."/>
            <person name="Rast P."/>
            <person name="Oberbeckmann S."/>
            <person name="Bunk B."/>
            <person name="Jeske O."/>
            <person name="Meyerdierks A."/>
            <person name="Storesund J.E."/>
            <person name="Kallscheuer N."/>
            <person name="Luecker S."/>
            <person name="Lage O.M."/>
            <person name="Pohl T."/>
            <person name="Merkel B.J."/>
            <person name="Hornburger P."/>
            <person name="Mueller R.-W."/>
            <person name="Bruemmer F."/>
            <person name="Labrenz M."/>
            <person name="Spormann A.M."/>
            <person name="Op den Camp H."/>
            <person name="Overmann J."/>
            <person name="Amann R."/>
            <person name="Jetten M.S.M."/>
            <person name="Mascher T."/>
            <person name="Medema M.H."/>
            <person name="Devos D.P."/>
            <person name="Kaster A.-K."/>
            <person name="Ovreas L."/>
            <person name="Rohde M."/>
            <person name="Galperin M.Y."/>
            <person name="Jogler C."/>
        </authorList>
    </citation>
    <scope>NUCLEOTIDE SEQUENCE [LARGE SCALE GENOMIC DNA]</scope>
    <source>
        <strain evidence="11 12">Poly30</strain>
    </source>
</reference>
<keyword evidence="3" id="KW-0645">Protease</keyword>
<dbReference type="GO" id="GO:0005615">
    <property type="term" value="C:extracellular space"/>
    <property type="evidence" value="ECO:0007669"/>
    <property type="project" value="TreeGrafter"/>
</dbReference>
<dbReference type="AlphaFoldDB" id="A0A518EN35"/>
<dbReference type="InterPro" id="IPR000834">
    <property type="entry name" value="Peptidase_M14"/>
</dbReference>
<comment type="similarity">
    <text evidence="2 7">Belongs to the peptidase M14 family.</text>
</comment>
<dbReference type="SMART" id="SM00631">
    <property type="entry name" value="Zn_pept"/>
    <property type="match status" value="1"/>
</dbReference>
<protein>
    <submittedName>
        <fullName evidence="11">Zinc carboxypeptidase</fullName>
    </submittedName>
</protein>
<dbReference type="GO" id="GO:0004181">
    <property type="term" value="F:metallocarboxypeptidase activity"/>
    <property type="evidence" value="ECO:0007669"/>
    <property type="project" value="InterPro"/>
</dbReference>
<dbReference type="CDD" id="cd03143">
    <property type="entry name" value="A4_beta-galactosidase_middle_domain"/>
    <property type="match status" value="1"/>
</dbReference>
<dbReference type="InterPro" id="IPR029062">
    <property type="entry name" value="Class_I_gatase-like"/>
</dbReference>
<evidence type="ECO:0000256" key="8">
    <source>
        <dbReference type="SAM" id="MobiDB-lite"/>
    </source>
</evidence>
<dbReference type="Gene3D" id="3.40.630.10">
    <property type="entry name" value="Zn peptidases"/>
    <property type="match status" value="1"/>
</dbReference>
<evidence type="ECO:0000256" key="9">
    <source>
        <dbReference type="SAM" id="SignalP"/>
    </source>
</evidence>
<keyword evidence="9" id="KW-0732">Signal</keyword>
<name>A0A518EN35_9BACT</name>
<accession>A0A518EN35</accession>
<keyword evidence="11" id="KW-0121">Carboxypeptidase</keyword>
<feature type="compositionally biased region" description="Low complexity" evidence="8">
    <location>
        <begin position="809"/>
        <end position="831"/>
    </location>
</feature>
<dbReference type="Proteomes" id="UP000320390">
    <property type="component" value="Chromosome"/>
</dbReference>
<dbReference type="PANTHER" id="PTHR11705">
    <property type="entry name" value="PROTEASE FAMILY M14 CARBOXYPEPTIDASE A,B"/>
    <property type="match status" value="1"/>
</dbReference>
<comment type="cofactor">
    <cofactor evidence="1">
        <name>Zn(2+)</name>
        <dbReference type="ChEBI" id="CHEBI:29105"/>
    </cofactor>
</comment>